<dbReference type="EMBL" id="LVKK01000134">
    <property type="protein sequence ID" value="OAG34957.1"/>
    <property type="molecule type" value="Genomic_DNA"/>
</dbReference>
<dbReference type="CDD" id="cd05233">
    <property type="entry name" value="SDR_c"/>
    <property type="match status" value="1"/>
</dbReference>
<dbReference type="InterPro" id="IPR007325">
    <property type="entry name" value="KFase/CYL"/>
</dbReference>
<dbReference type="GO" id="GO:0016491">
    <property type="term" value="F:oxidoreductase activity"/>
    <property type="evidence" value="ECO:0007669"/>
    <property type="project" value="UniProtKB-KW"/>
</dbReference>
<evidence type="ECO:0000256" key="4">
    <source>
        <dbReference type="ARBA" id="ARBA00023002"/>
    </source>
</evidence>
<dbReference type="Gene3D" id="3.40.50.720">
    <property type="entry name" value="NAD(P)-binding Rossmann-like Domain"/>
    <property type="match status" value="1"/>
</dbReference>
<dbReference type="FunFam" id="3.40.50.720:FF:000374">
    <property type="entry name" value="3-oxoacyl-(Acyl-carrier-protein) reductase"/>
    <property type="match status" value="1"/>
</dbReference>
<dbReference type="PROSITE" id="PS00061">
    <property type="entry name" value="ADH_SHORT"/>
    <property type="match status" value="1"/>
</dbReference>
<evidence type="ECO:0000256" key="3">
    <source>
        <dbReference type="ARBA" id="ARBA00022857"/>
    </source>
</evidence>
<dbReference type="Proteomes" id="UP000077002">
    <property type="component" value="Unassembled WGS sequence"/>
</dbReference>
<accession>A0A177ESJ0</accession>
<name>A0A177ESJ0_9EURO</name>
<dbReference type="RefSeq" id="XP_022506909.1">
    <property type="nucleotide sequence ID" value="XM_022660751.1"/>
</dbReference>
<dbReference type="PANTHER" id="PTHR34861:SF10">
    <property type="entry name" value="CYCLASE"/>
    <property type="match status" value="1"/>
</dbReference>
<protein>
    <submittedName>
        <fullName evidence="6">Protein kinase</fullName>
    </submittedName>
</protein>
<evidence type="ECO:0000256" key="1">
    <source>
        <dbReference type="ARBA" id="ARBA00006484"/>
    </source>
</evidence>
<dbReference type="AlphaFoldDB" id="A0A177ESJ0"/>
<dbReference type="Pfam" id="PF04199">
    <property type="entry name" value="Cyclase"/>
    <property type="match status" value="1"/>
</dbReference>
<dbReference type="InterPro" id="IPR037175">
    <property type="entry name" value="KFase_sf"/>
</dbReference>
<dbReference type="SUPFAM" id="SSF102198">
    <property type="entry name" value="Putative cyclase"/>
    <property type="match status" value="1"/>
</dbReference>
<dbReference type="Pfam" id="PF00106">
    <property type="entry name" value="adh_short"/>
    <property type="match status" value="1"/>
</dbReference>
<dbReference type="GeneID" id="34605953"/>
<keyword evidence="6" id="KW-0808">Transferase</keyword>
<reference evidence="6 7" key="1">
    <citation type="submission" date="2016-03" db="EMBL/GenBank/DDBJ databases">
        <title>Draft genome sequence of the Fonsecaea monophora CBS 269.37.</title>
        <authorList>
            <person name="Bombassaro A."/>
            <person name="Vinicius W.A."/>
            <person name="De Hoog S."/>
            <person name="Sun J."/>
            <person name="Souza E.M."/>
            <person name="Raittz R.T."/>
            <person name="Costa F."/>
            <person name="Leao A.C."/>
            <person name="Tadra-Sfeir M.Z."/>
            <person name="Baura V."/>
            <person name="Balsanelli E."/>
            <person name="Pedrosa F.O."/>
            <person name="Moreno L.F."/>
            <person name="Steffens M.B."/>
            <person name="Xi L."/>
            <person name="Bocca A.L."/>
            <person name="Felipe M.S."/>
            <person name="Teixeira M."/>
            <person name="Telles Filho F.Q."/>
            <person name="Azevedo C.M."/>
            <person name="Gomes R."/>
            <person name="Vicente V.A."/>
        </authorList>
    </citation>
    <scope>NUCLEOTIDE SEQUENCE [LARGE SCALE GENOMIC DNA]</scope>
    <source>
        <strain evidence="6 7">CBS 269.37</strain>
    </source>
</reference>
<dbReference type="GO" id="GO:0016301">
    <property type="term" value="F:kinase activity"/>
    <property type="evidence" value="ECO:0007669"/>
    <property type="project" value="UniProtKB-KW"/>
</dbReference>
<dbReference type="PANTHER" id="PTHR34861">
    <property type="match status" value="1"/>
</dbReference>
<comment type="caution">
    <text evidence="6">The sequence shown here is derived from an EMBL/GenBank/DDBJ whole genome shotgun (WGS) entry which is preliminary data.</text>
</comment>
<keyword evidence="4" id="KW-0560">Oxidoreductase</keyword>
<dbReference type="Gene3D" id="3.50.30.50">
    <property type="entry name" value="Putative cyclase"/>
    <property type="match status" value="1"/>
</dbReference>
<dbReference type="SUPFAM" id="SSF51735">
    <property type="entry name" value="NAD(P)-binding Rossmann-fold domains"/>
    <property type="match status" value="1"/>
</dbReference>
<dbReference type="InterPro" id="IPR036291">
    <property type="entry name" value="NAD(P)-bd_dom_sf"/>
</dbReference>
<proteinExistence type="inferred from homology"/>
<evidence type="ECO:0000256" key="5">
    <source>
        <dbReference type="SAM" id="MobiDB-lite"/>
    </source>
</evidence>
<feature type="region of interest" description="Disordered" evidence="5">
    <location>
        <begin position="1"/>
        <end position="28"/>
    </location>
</feature>
<evidence type="ECO:0000313" key="7">
    <source>
        <dbReference type="Proteomes" id="UP000077002"/>
    </source>
</evidence>
<comment type="similarity">
    <text evidence="1">Belongs to the short-chain dehydrogenases/reductases (SDR) family.</text>
</comment>
<sequence length="581" mass="63598">MTVFDPDSDSLPKLSELETKPGAPPQSAWFWGENDELGRLNLLTPRRVASAARLIQTGERVGLNFPAELPNPPFFGREPFKHKLKQSVEYGFDDLHDMNTQSGSQWDGFRHVGMAHEGSYVWYNGITANDIHKTSKMGLQAWAKQCIAGRGVLLDFYSFAGKSYDPFTTRDITTQELLDCARAQNLTFKYGDILIIRSGWSEAYRKLDEAGRQAIGSKGWDDLRFAGLDRSPETLAFLHDNYFAAVAGDAPSFESWPMNGKTDLHYFLLPRWGVPIGELWDLDGLAELCKKHNRYEFFFTSSPCNVQGIGAAIVRSLAKRGANICFNYTSESSVSKSEKLIQQMRNEYNIDIIGVKADLAERDGPAKVVEAAGRYFANNPTSNRGGGGGDGGSLRVDIVVNNAGVCPALLLPDCTVDEFEYTYKVNVLAPLLLMQAALPYLPHDRSGRVINISSISANVGTPGQTIYGGSKAALDAMTRTWSRELAERATVVSVHAGAVLTDMVPAPFVADVVAHHNRITPLARAREGIDTPAMMAAAKGIGGRVAYDHDIAEAVAHFTLPEVGWVTGHVIGVDGGYDFIR</sequence>
<keyword evidence="6" id="KW-0418">Kinase</keyword>
<organism evidence="6 7">
    <name type="scientific">Fonsecaea monophora</name>
    <dbReference type="NCBI Taxonomy" id="254056"/>
    <lineage>
        <taxon>Eukaryota</taxon>
        <taxon>Fungi</taxon>
        <taxon>Dikarya</taxon>
        <taxon>Ascomycota</taxon>
        <taxon>Pezizomycotina</taxon>
        <taxon>Eurotiomycetes</taxon>
        <taxon>Chaetothyriomycetidae</taxon>
        <taxon>Chaetothyriales</taxon>
        <taxon>Herpotrichiellaceae</taxon>
        <taxon>Fonsecaea</taxon>
    </lineage>
</organism>
<dbReference type="GO" id="GO:0004061">
    <property type="term" value="F:arylformamidase activity"/>
    <property type="evidence" value="ECO:0007669"/>
    <property type="project" value="InterPro"/>
</dbReference>
<gene>
    <name evidence="6" type="ORF">AYO21_10844</name>
</gene>
<evidence type="ECO:0000256" key="2">
    <source>
        <dbReference type="ARBA" id="ARBA00007865"/>
    </source>
</evidence>
<comment type="similarity">
    <text evidence="2">Belongs to the Cyclase 1 superfamily.</text>
</comment>
<dbReference type="InterPro" id="IPR002347">
    <property type="entry name" value="SDR_fam"/>
</dbReference>
<keyword evidence="3" id="KW-0521">NADP</keyword>
<evidence type="ECO:0000313" key="6">
    <source>
        <dbReference type="EMBL" id="OAG34957.1"/>
    </source>
</evidence>
<keyword evidence="7" id="KW-1185">Reference proteome</keyword>
<dbReference type="PRINTS" id="PR00080">
    <property type="entry name" value="SDRFAMILY"/>
</dbReference>
<dbReference type="OrthoDB" id="5396at2759"/>
<dbReference type="InterPro" id="IPR020904">
    <property type="entry name" value="Sc_DH/Rdtase_CS"/>
</dbReference>
<dbReference type="PRINTS" id="PR00081">
    <property type="entry name" value="GDHRDH"/>
</dbReference>
<dbReference type="GO" id="GO:0019441">
    <property type="term" value="P:L-tryptophan catabolic process to kynurenine"/>
    <property type="evidence" value="ECO:0007669"/>
    <property type="project" value="InterPro"/>
</dbReference>